<dbReference type="SMART" id="SM01120">
    <property type="entry name" value="Dak2"/>
    <property type="match status" value="1"/>
</dbReference>
<dbReference type="Gene3D" id="1.25.40.340">
    <property type="match status" value="1"/>
</dbReference>
<dbReference type="Pfam" id="PF02734">
    <property type="entry name" value="Dak2"/>
    <property type="match status" value="1"/>
</dbReference>
<evidence type="ECO:0000256" key="4">
    <source>
        <dbReference type="ARBA" id="ARBA00022679"/>
    </source>
</evidence>
<dbReference type="InterPro" id="IPR004007">
    <property type="entry name" value="DhaL_dom"/>
</dbReference>
<keyword evidence="6" id="KW-0319">Glycerol metabolism</keyword>
<accession>A0A094YZF9</accession>
<keyword evidence="11" id="KW-1185">Reference proteome</keyword>
<dbReference type="STRING" id="1218173.BALCAV_0201490"/>
<comment type="subunit">
    <text evidence="7">Homodimer. The dihydroxyacetone kinase complex is composed of a homodimer of DhaM, a homodimer of DhaK and the subunit DhaL.</text>
</comment>
<dbReference type="InterPro" id="IPR012737">
    <property type="entry name" value="DhaK_L_YcgS"/>
</dbReference>
<dbReference type="AlphaFoldDB" id="A0A094YZF9"/>
<dbReference type="FunFam" id="1.25.40.340:FF:000002">
    <property type="entry name" value="Dihydroxyacetone kinase, L subunit"/>
    <property type="match status" value="1"/>
</dbReference>
<comment type="caution">
    <text evidence="10">The sequence shown here is derived from an EMBL/GenBank/DDBJ whole genome shotgun (WGS) entry which is preliminary data.</text>
</comment>
<organism evidence="10 11">
    <name type="scientific">Alkalihalobacillus alcalophilus ATCC 27647 = CGMCC 1.3604</name>
    <dbReference type="NCBI Taxonomy" id="1218173"/>
    <lineage>
        <taxon>Bacteria</taxon>
        <taxon>Bacillati</taxon>
        <taxon>Bacillota</taxon>
        <taxon>Bacilli</taxon>
        <taxon>Bacillales</taxon>
        <taxon>Bacillaceae</taxon>
        <taxon>Alkalihalobacillus</taxon>
    </lineage>
</organism>
<evidence type="ECO:0000256" key="3">
    <source>
        <dbReference type="ARBA" id="ARBA00012095"/>
    </source>
</evidence>
<dbReference type="PROSITE" id="PS51480">
    <property type="entry name" value="DHAL"/>
    <property type="match status" value="1"/>
</dbReference>
<evidence type="ECO:0000313" key="10">
    <source>
        <dbReference type="EMBL" id="KGA98952.1"/>
    </source>
</evidence>
<dbReference type="EMBL" id="ALPT02000003">
    <property type="protein sequence ID" value="KGA98952.1"/>
    <property type="molecule type" value="Genomic_DNA"/>
</dbReference>
<evidence type="ECO:0000313" key="11">
    <source>
        <dbReference type="Proteomes" id="UP000002754"/>
    </source>
</evidence>
<keyword evidence="5 10" id="KW-0418">Kinase</keyword>
<name>A0A094YZF9_ALKAL</name>
<dbReference type="PANTHER" id="PTHR28629:SF4">
    <property type="entry name" value="TRIOKINASE_FMN CYCLASE"/>
    <property type="match status" value="1"/>
</dbReference>
<dbReference type="InterPro" id="IPR036117">
    <property type="entry name" value="DhaL_dom_sf"/>
</dbReference>
<proteinExistence type="predicted"/>
<dbReference type="eggNOG" id="COG1461">
    <property type="taxonomic scope" value="Bacteria"/>
</dbReference>
<keyword evidence="4" id="KW-0808">Transferase</keyword>
<dbReference type="GO" id="GO:0005829">
    <property type="term" value="C:cytosol"/>
    <property type="evidence" value="ECO:0007669"/>
    <property type="project" value="TreeGrafter"/>
</dbReference>
<dbReference type="Proteomes" id="UP000002754">
    <property type="component" value="Unassembled WGS sequence"/>
</dbReference>
<comment type="function">
    <text evidence="8">ADP-binding subunit of the dihydroxyacetone kinase, which is responsible for the phosphoenolpyruvate (PEP)-dependent phosphorylation of dihydroxyacetone. DhaL-ADP is converted to DhaL-ATP via a phosphoryl group transfer from DhaM and transmits it to dihydroxyacetone binds to DhaK.</text>
</comment>
<dbReference type="GO" id="GO:0019563">
    <property type="term" value="P:glycerol catabolic process"/>
    <property type="evidence" value="ECO:0007669"/>
    <property type="project" value="TreeGrafter"/>
</dbReference>
<dbReference type="NCBIfam" id="TIGR02365">
    <property type="entry name" value="dha_L_ycgS"/>
    <property type="match status" value="1"/>
</dbReference>
<dbReference type="InterPro" id="IPR050861">
    <property type="entry name" value="Dihydroxyacetone_Kinase"/>
</dbReference>
<protein>
    <recommendedName>
        <fullName evidence="3">phosphoenolpyruvate--glycerone phosphotransferase</fullName>
        <ecNumber evidence="3">2.7.1.121</ecNumber>
    </recommendedName>
</protein>
<evidence type="ECO:0000256" key="5">
    <source>
        <dbReference type="ARBA" id="ARBA00022777"/>
    </source>
</evidence>
<evidence type="ECO:0000256" key="6">
    <source>
        <dbReference type="ARBA" id="ARBA00022798"/>
    </source>
</evidence>
<sequence length="210" mass="22881">MEVKNVNTIEVKWWIKKFQEKISSEKSYLTDLDQAIGDGDHGHNMARGTAEAVKVLEAKTFTCPGNVLKAVAMTFISKIGGASGPLYGSAFLKISQTLGIEETIKDALFISALREGEKALRQRGKAVLGEKTMIDVWSPVVAELEKANSLNHEKMRATAESCMKATEILEAKKGRAAYLGKRSVGHIDAGAYSSYLLFLSLAETLAKRGE</sequence>
<evidence type="ECO:0000256" key="7">
    <source>
        <dbReference type="ARBA" id="ARBA00046577"/>
    </source>
</evidence>
<dbReference type="PANTHER" id="PTHR28629">
    <property type="entry name" value="TRIOKINASE/FMN CYCLASE"/>
    <property type="match status" value="1"/>
</dbReference>
<feature type="domain" description="DhaL" evidence="9">
    <location>
        <begin position="9"/>
        <end position="203"/>
    </location>
</feature>
<evidence type="ECO:0000256" key="1">
    <source>
        <dbReference type="ARBA" id="ARBA00001113"/>
    </source>
</evidence>
<evidence type="ECO:0000256" key="8">
    <source>
        <dbReference type="ARBA" id="ARBA00055771"/>
    </source>
</evidence>
<dbReference type="SUPFAM" id="SSF101473">
    <property type="entry name" value="DhaL-like"/>
    <property type="match status" value="1"/>
</dbReference>
<evidence type="ECO:0000259" key="9">
    <source>
        <dbReference type="PROSITE" id="PS51480"/>
    </source>
</evidence>
<dbReference type="EC" id="2.7.1.121" evidence="3"/>
<reference evidence="10 11" key="1">
    <citation type="journal article" date="2014" name="Genome Announc.">
        <title>Draft Genome Sequence of Bacillus alcalophilus AV1934, a Classic Alkaliphile Isolated from Human Feces in 1934.</title>
        <authorList>
            <person name="Attie O."/>
            <person name="Jayaprakash A."/>
            <person name="Shah H."/>
            <person name="Paulsen I.T."/>
            <person name="Morino M."/>
            <person name="Takahashi Y."/>
            <person name="Narumi I."/>
            <person name="Sachidanandam R."/>
            <person name="Satoh K."/>
            <person name="Ito M."/>
            <person name="Krulwich T.A."/>
        </authorList>
    </citation>
    <scope>NUCLEOTIDE SEQUENCE [LARGE SCALE GENOMIC DNA]</scope>
    <source>
        <strain evidence="10 11">AV1934</strain>
    </source>
</reference>
<dbReference type="GO" id="GO:0047324">
    <property type="term" value="F:phosphoenolpyruvate-glycerone phosphotransferase activity"/>
    <property type="evidence" value="ECO:0007669"/>
    <property type="project" value="UniProtKB-EC"/>
</dbReference>
<evidence type="ECO:0000256" key="2">
    <source>
        <dbReference type="ARBA" id="ARBA00004745"/>
    </source>
</evidence>
<comment type="pathway">
    <text evidence="2">Polyol metabolism; glycerol degradation.</text>
</comment>
<gene>
    <name evidence="10" type="ORF">BALCAV_0201490</name>
</gene>
<dbReference type="OrthoDB" id="9800291at2"/>
<comment type="catalytic activity">
    <reaction evidence="1">
        <text>dihydroxyacetone + phosphoenolpyruvate = dihydroxyacetone phosphate + pyruvate</text>
        <dbReference type="Rhea" id="RHEA:18381"/>
        <dbReference type="ChEBI" id="CHEBI:15361"/>
        <dbReference type="ChEBI" id="CHEBI:16016"/>
        <dbReference type="ChEBI" id="CHEBI:57642"/>
        <dbReference type="ChEBI" id="CHEBI:58702"/>
        <dbReference type="EC" id="2.7.1.121"/>
    </reaction>
</comment>
<dbReference type="GO" id="GO:0004371">
    <property type="term" value="F:glycerone kinase activity"/>
    <property type="evidence" value="ECO:0007669"/>
    <property type="project" value="InterPro"/>
</dbReference>